<dbReference type="Proteomes" id="UP000254835">
    <property type="component" value="Unassembled WGS sequence"/>
</dbReference>
<keyword evidence="2" id="KW-0808">Transferase</keyword>
<evidence type="ECO:0000313" key="3">
    <source>
        <dbReference type="Proteomes" id="UP000254835"/>
    </source>
</evidence>
<evidence type="ECO:0000313" key="2">
    <source>
        <dbReference type="EMBL" id="SUP77663.1"/>
    </source>
</evidence>
<dbReference type="InterPro" id="IPR011024">
    <property type="entry name" value="G_crystallin-like"/>
</dbReference>
<name>A0A380PW16_YERFR</name>
<feature type="chain" id="PRO_5016574041" evidence="1">
    <location>
        <begin position="25"/>
        <end position="115"/>
    </location>
</feature>
<protein>
    <submittedName>
        <fullName evidence="2">N-acetyltransferase GCN5</fullName>
    </submittedName>
</protein>
<sequence>MVIYMNKILLLPLLFIAYTENTTAENINKIIDLSQKSIEELLYLSGKKHLPACFYSEDNFRGRYYCLAAPEMIDLYNIEDKHLNDQISSIDIPKGVQVTIYENDNFNSPYYNLSE</sequence>
<keyword evidence="1" id="KW-0732">Signal</keyword>
<organism evidence="2 3">
    <name type="scientific">Yersinia frederiksenii</name>
    <dbReference type="NCBI Taxonomy" id="29484"/>
    <lineage>
        <taxon>Bacteria</taxon>
        <taxon>Pseudomonadati</taxon>
        <taxon>Pseudomonadota</taxon>
        <taxon>Gammaproteobacteria</taxon>
        <taxon>Enterobacterales</taxon>
        <taxon>Yersiniaceae</taxon>
        <taxon>Yersinia</taxon>
    </lineage>
</organism>
<gene>
    <name evidence="2" type="ORF">NCTC11470_02740</name>
</gene>
<dbReference type="EMBL" id="UHJA01000001">
    <property type="protein sequence ID" value="SUP77663.1"/>
    <property type="molecule type" value="Genomic_DNA"/>
</dbReference>
<dbReference type="GO" id="GO:0016740">
    <property type="term" value="F:transferase activity"/>
    <property type="evidence" value="ECO:0007669"/>
    <property type="project" value="UniProtKB-KW"/>
</dbReference>
<reference evidence="2 3" key="1">
    <citation type="submission" date="2018-06" db="EMBL/GenBank/DDBJ databases">
        <authorList>
            <consortium name="Pathogen Informatics"/>
            <person name="Doyle S."/>
        </authorList>
    </citation>
    <scope>NUCLEOTIDE SEQUENCE [LARGE SCALE GENOMIC DNA]</scope>
    <source>
        <strain evidence="2 3">NCTC11470</strain>
    </source>
</reference>
<feature type="signal peptide" evidence="1">
    <location>
        <begin position="1"/>
        <end position="24"/>
    </location>
</feature>
<dbReference type="SUPFAM" id="SSF49695">
    <property type="entry name" value="gamma-Crystallin-like"/>
    <property type="match status" value="1"/>
</dbReference>
<dbReference type="Gene3D" id="2.60.20.10">
    <property type="entry name" value="Crystallins"/>
    <property type="match status" value="1"/>
</dbReference>
<dbReference type="Pfam" id="PF03995">
    <property type="entry name" value="Inhibitor_I36"/>
    <property type="match status" value="1"/>
</dbReference>
<accession>A0A380PW16</accession>
<dbReference type="AlphaFoldDB" id="A0A380PW16"/>
<proteinExistence type="predicted"/>
<evidence type="ECO:0000256" key="1">
    <source>
        <dbReference type="SAM" id="SignalP"/>
    </source>
</evidence>